<comment type="caution">
    <text evidence="3">The sequence shown here is derived from an EMBL/GenBank/DDBJ whole genome shotgun (WGS) entry which is preliminary data.</text>
</comment>
<evidence type="ECO:0000313" key="3">
    <source>
        <dbReference type="EMBL" id="GFP97912.1"/>
    </source>
</evidence>
<keyword evidence="4" id="KW-1185">Reference proteome</keyword>
<feature type="region of interest" description="Disordered" evidence="1">
    <location>
        <begin position="61"/>
        <end position="109"/>
    </location>
</feature>
<sequence>MSTILSYFLVVVLLCFSFHACNARSYGVIPNQTPEKFQHSITKENNPNSINTELIEARKHIPTDLVKDSDTTENEPPSNYVSSREVSEGRLTPAQCRKVKPKGSLERFD</sequence>
<feature type="signal peptide" evidence="2">
    <location>
        <begin position="1"/>
        <end position="23"/>
    </location>
</feature>
<organism evidence="3 4">
    <name type="scientific">Phtheirospermum japonicum</name>
    <dbReference type="NCBI Taxonomy" id="374723"/>
    <lineage>
        <taxon>Eukaryota</taxon>
        <taxon>Viridiplantae</taxon>
        <taxon>Streptophyta</taxon>
        <taxon>Embryophyta</taxon>
        <taxon>Tracheophyta</taxon>
        <taxon>Spermatophyta</taxon>
        <taxon>Magnoliopsida</taxon>
        <taxon>eudicotyledons</taxon>
        <taxon>Gunneridae</taxon>
        <taxon>Pentapetalae</taxon>
        <taxon>asterids</taxon>
        <taxon>lamiids</taxon>
        <taxon>Lamiales</taxon>
        <taxon>Orobanchaceae</taxon>
        <taxon>Orobanchaceae incertae sedis</taxon>
        <taxon>Phtheirospermum</taxon>
    </lineage>
</organism>
<feature type="compositionally biased region" description="Basic and acidic residues" evidence="1">
    <location>
        <begin position="61"/>
        <end position="70"/>
    </location>
</feature>
<dbReference type="AlphaFoldDB" id="A0A830CI52"/>
<accession>A0A830CI52</accession>
<proteinExistence type="predicted"/>
<dbReference type="EMBL" id="BMAC01000506">
    <property type="protein sequence ID" value="GFP97912.1"/>
    <property type="molecule type" value="Genomic_DNA"/>
</dbReference>
<feature type="chain" id="PRO_5032911646" evidence="2">
    <location>
        <begin position="24"/>
        <end position="109"/>
    </location>
</feature>
<name>A0A830CI52_9LAMI</name>
<evidence type="ECO:0000256" key="1">
    <source>
        <dbReference type="SAM" id="MobiDB-lite"/>
    </source>
</evidence>
<dbReference type="Proteomes" id="UP000653305">
    <property type="component" value="Unassembled WGS sequence"/>
</dbReference>
<gene>
    <name evidence="3" type="ORF">PHJA_001935300</name>
</gene>
<keyword evidence="2" id="KW-0732">Signal</keyword>
<protein>
    <submittedName>
        <fullName evidence="3">Uncharacterized protein</fullName>
    </submittedName>
</protein>
<evidence type="ECO:0000313" key="4">
    <source>
        <dbReference type="Proteomes" id="UP000653305"/>
    </source>
</evidence>
<evidence type="ECO:0000256" key="2">
    <source>
        <dbReference type="SAM" id="SignalP"/>
    </source>
</evidence>
<reference evidence="3" key="1">
    <citation type="submission" date="2020-07" db="EMBL/GenBank/DDBJ databases">
        <title>Ethylene signaling mediates host invasion by parasitic plants.</title>
        <authorList>
            <person name="Yoshida S."/>
        </authorList>
    </citation>
    <scope>NUCLEOTIDE SEQUENCE</scope>
    <source>
        <strain evidence="3">Okayama</strain>
    </source>
</reference>
<feature type="compositionally biased region" description="Polar residues" evidence="1">
    <location>
        <begin position="74"/>
        <end position="84"/>
    </location>
</feature>